<dbReference type="PANTHER" id="PTHR37526">
    <property type="entry name" value="PROTEIN TUSB"/>
    <property type="match status" value="1"/>
</dbReference>
<organism evidence="1 2">
    <name type="scientific">Halomonas citrativorans</name>
    <dbReference type="NCBI Taxonomy" id="2742612"/>
    <lineage>
        <taxon>Bacteria</taxon>
        <taxon>Pseudomonadati</taxon>
        <taxon>Pseudomonadota</taxon>
        <taxon>Gammaproteobacteria</taxon>
        <taxon>Oceanospirillales</taxon>
        <taxon>Halomonadaceae</taxon>
        <taxon>Halomonas</taxon>
    </lineage>
</organism>
<gene>
    <name evidence="1" type="ORF">CZ787_00740</name>
</gene>
<evidence type="ECO:0008006" key="3">
    <source>
        <dbReference type="Google" id="ProtNLM"/>
    </source>
</evidence>
<reference evidence="1 2" key="1">
    <citation type="submission" date="2017-02" db="EMBL/GenBank/DDBJ databases">
        <authorList>
            <person name="Dridi B."/>
        </authorList>
    </citation>
    <scope>NUCLEOTIDE SEQUENCE [LARGE SCALE GENOMIC DNA]</scope>
    <source>
        <strain evidence="1 2">JB380</strain>
    </source>
</reference>
<dbReference type="Gene3D" id="3.40.1260.10">
    <property type="entry name" value="DsrEFH-like"/>
    <property type="match status" value="1"/>
</dbReference>
<name>A0A1R4HNI2_9GAMM</name>
<dbReference type="AlphaFoldDB" id="A0A1R4HNI2"/>
<dbReference type="PANTHER" id="PTHR37526:SF1">
    <property type="entry name" value="PROTEIN TUSB"/>
    <property type="match status" value="1"/>
</dbReference>
<comment type="caution">
    <text evidence="1">The sequence shown here is derived from an EMBL/GenBank/DDBJ whole genome shotgun (WGS) entry which is preliminary data.</text>
</comment>
<dbReference type="NCBIfam" id="TIGR03011">
    <property type="entry name" value="sulf_tusB_dsrH"/>
    <property type="match status" value="1"/>
</dbReference>
<dbReference type="Proteomes" id="UP000196331">
    <property type="component" value="Unassembled WGS sequence"/>
</dbReference>
<proteinExistence type="predicted"/>
<dbReference type="Pfam" id="PF04077">
    <property type="entry name" value="DsrH"/>
    <property type="match status" value="1"/>
</dbReference>
<dbReference type="InterPro" id="IPR007215">
    <property type="entry name" value="Sulphur_relay_TusB/DsrH"/>
</dbReference>
<evidence type="ECO:0000313" key="1">
    <source>
        <dbReference type="EMBL" id="SJN09115.1"/>
    </source>
</evidence>
<dbReference type="InterPro" id="IPR027396">
    <property type="entry name" value="DsrEFH-like"/>
</dbReference>
<dbReference type="RefSeq" id="WP_087105417.1">
    <property type="nucleotide sequence ID" value="NZ_FUKM01000003.1"/>
</dbReference>
<dbReference type="GO" id="GO:1990228">
    <property type="term" value="C:sulfurtransferase complex"/>
    <property type="evidence" value="ECO:0007669"/>
    <property type="project" value="TreeGrafter"/>
</dbReference>
<accession>A0A1R4HNI2</accession>
<evidence type="ECO:0000313" key="2">
    <source>
        <dbReference type="Proteomes" id="UP000196331"/>
    </source>
</evidence>
<dbReference type="EMBL" id="FUKM01000003">
    <property type="protein sequence ID" value="SJN09115.1"/>
    <property type="molecule type" value="Genomic_DNA"/>
</dbReference>
<dbReference type="OrthoDB" id="9795117at2"/>
<sequence>MLHILTKALNSDAAHQMQQAVGEEDIVVLTEEGVQAALKTHWEGWQAYQSRIYLLAEDVAAWGLNTAVTANGLPTVDMNGFVTLTEHHPQIVTWY</sequence>
<dbReference type="SUPFAM" id="SSF75169">
    <property type="entry name" value="DsrEFH-like"/>
    <property type="match status" value="1"/>
</dbReference>
<dbReference type="GO" id="GO:0002143">
    <property type="term" value="P:tRNA wobble position uridine thiolation"/>
    <property type="evidence" value="ECO:0007669"/>
    <property type="project" value="InterPro"/>
</dbReference>
<protein>
    <recommendedName>
        <fullName evidence="3">tRNA 5-methylaminomethyl-2-thiouridine synthase TusB</fullName>
    </recommendedName>
</protein>